<comment type="caution">
    <text evidence="1">The sequence shown here is derived from an EMBL/GenBank/DDBJ whole genome shotgun (WGS) entry which is preliminary data.</text>
</comment>
<protein>
    <recommendedName>
        <fullName evidence="3">Transposase</fullName>
    </recommendedName>
</protein>
<evidence type="ECO:0008006" key="3">
    <source>
        <dbReference type="Google" id="ProtNLM"/>
    </source>
</evidence>
<gene>
    <name evidence="1" type="ORF">ADUPG1_007608</name>
</gene>
<organism evidence="1 2">
    <name type="scientific">Aduncisulcus paluster</name>
    <dbReference type="NCBI Taxonomy" id="2918883"/>
    <lineage>
        <taxon>Eukaryota</taxon>
        <taxon>Metamonada</taxon>
        <taxon>Carpediemonas-like organisms</taxon>
        <taxon>Aduncisulcus</taxon>
    </lineage>
</organism>
<dbReference type="EMBL" id="BQXS01010701">
    <property type="protein sequence ID" value="GKT34137.1"/>
    <property type="molecule type" value="Genomic_DNA"/>
</dbReference>
<feature type="non-terminal residue" evidence="1">
    <location>
        <position position="112"/>
    </location>
</feature>
<sequence>MLDFRAYLSVNRFAQRRNLDQFKALNALYVGGLFWLTDEQMAKLSSFLSKVDRQAAGRWQTGPSRHRFEADPNAAYGLHKTLYSRWKRWSEKGIFAQMMAGLAAEHGEKKTV</sequence>
<reference evidence="1" key="1">
    <citation type="submission" date="2022-03" db="EMBL/GenBank/DDBJ databases">
        <title>Draft genome sequence of Aduncisulcus paluster, a free-living microaerophilic Fornicata.</title>
        <authorList>
            <person name="Yuyama I."/>
            <person name="Kume K."/>
            <person name="Tamura T."/>
            <person name="Inagaki Y."/>
            <person name="Hashimoto T."/>
        </authorList>
    </citation>
    <scope>NUCLEOTIDE SEQUENCE</scope>
    <source>
        <strain evidence="1">NY0171</strain>
    </source>
</reference>
<evidence type="ECO:0000313" key="1">
    <source>
        <dbReference type="EMBL" id="GKT34137.1"/>
    </source>
</evidence>
<dbReference type="Proteomes" id="UP001057375">
    <property type="component" value="Unassembled WGS sequence"/>
</dbReference>
<proteinExistence type="predicted"/>
<evidence type="ECO:0000313" key="2">
    <source>
        <dbReference type="Proteomes" id="UP001057375"/>
    </source>
</evidence>
<name>A0ABQ5KNN9_9EUKA</name>
<accession>A0ABQ5KNN9</accession>
<keyword evidence="2" id="KW-1185">Reference proteome</keyword>